<dbReference type="Pfam" id="PF23347">
    <property type="entry name" value="TPR_Nup160_C"/>
    <property type="match status" value="1"/>
</dbReference>
<evidence type="ECO:0000259" key="6">
    <source>
        <dbReference type="Pfam" id="PF23347"/>
    </source>
</evidence>
<sequence>MGSKSTLAGMEVPIIGMDTIKWIELSVAITNTAATSTCVTTRLSDDCASCSIIGDPPIYFIWRIYKARPHMLELIELSAHKDFSGIGLRIIFPDALFPFAYISQNKIDSFLSSLNNPYLLYAMTVSGTAYSFRLRNISAYSSCSNFPRDELLEFNLQNYFHNGPITSVAATAGYLIVGRNDGSVVTFRLGLLHHDAPGFVHELRDDSGISRLWSFMSRGRTAGALQDMVVLNIHGIELLFVLHSDGTLQVWDLLRSSKILSDSTSIPDSEGVTSVRLWVGEPNNDSSVIPLAVLCSRSLEISKKVIYVFSLHCTLDDRIIFSLGASVQNIPLEEGKCIDVKLTSKKIWILRDNGLMMHNIFHKNMDEKESQFFTLQEELVAEHLFQSSEQFSLEDLVSMSHSVFSSAKDHVGPFISNIFLRRLLCPGVHHNAVLRSTLLDYNRHWTDSEFRSLTVDGLKKEIRSIIEHQGVSESATSICYHWRNFCARYFHYWCKDNGPCGLIVQSSVGVVGLVRKNSVSLFRDLEDIEPLVDGSADGLFDLVSSGLDLLDDGYEQEILLEVLRCIICMSQQLGKTASAMFYETLVSTPSISSDEIIPRLLKLLETGYSSSVSMYQMSDVGGDVALVKELVGHKNLRKFSIEMLLSLDALSKKAASWGKVLNVIESYLQILVPQKIIQKIDADVTFNIHTSVMLQAASQITKVMFESAFDVLLFVNYLLNLSGQIDMLHDDVSRIQLELVPMIQETVSEWLIIHFLVTTPSESPAIEDFSSQLSTLQLDSNTDKRSWNEKLGKCDSTLAFILLLTSQTSSGIPSHSLLCLPTPPEIISSVRDFISWIIWGKTGEDSTFLRRSNELAMILLRNGQYNAVEYLLTTVEANSLREKISRSIQETDDNWCVLQHLLGCCLLAQARYGFHGVLKERKVHEAVRCFFRASSRQRASQALQDFSHIAGLPQLGFDGCASHAAWKLHYYQWVMQVFEQYNSSEGACQFALAALEHVEEALRQGDDFSSNDNESATNIKGRMWANVFKFSLDLNLLYDAYCAVLSNPDEESKHICLRRFIIVLYECGAMKVLCDGRLPFVGLAEKIEQELAWKAERSDVLAKPNAYKLLYALEMHRHNWRRAASYIYQYSARLRTEAILKDSQHVSLMLHERLSGLSAAINALHLVHPAYAWIEHLGEASSFPSDSYQSKKAKKTVKDQLAGNEIQAQRLQFYIDIEKLQNEFVLTSAEYWLSLSNVKWTFSGKDKVPSDVIDLLVQTNSYEMAFTVILQFWKGSGLKRELERVFSAMSLKCCPNKLGSTSTGTNVIMLTSSRDAMVVRGSSDVVPASQLSSQWETLEHYLETYKSLHTGLPIIVAETLLRTDPQIELPLWLVLMFKDNQKNRTWGMAGQESNPASLFQLYVDYGRYPEATNLFLEYVEAFASVRPSNLINRKRPFAVWFPYTTVERLWCQLEELINAKCNVDQCDKLKRLLHGGLLNHLKLLKVDSDDVLSSAAYHWENRKVVLGGAL</sequence>
<feature type="domain" description="NUP160 middle TPR" evidence="7">
    <location>
        <begin position="868"/>
        <end position="1166"/>
    </location>
</feature>
<dbReference type="SUPFAM" id="SSF50978">
    <property type="entry name" value="WD40 repeat-like"/>
    <property type="match status" value="1"/>
</dbReference>
<name>A0A2P2MJM9_RHIMU</name>
<dbReference type="Pfam" id="PF17238">
    <property type="entry name" value="NUP160_helical_2"/>
    <property type="match status" value="1"/>
</dbReference>
<evidence type="ECO:0000259" key="4">
    <source>
        <dbReference type="Pfam" id="PF11715"/>
    </source>
</evidence>
<keyword evidence="3" id="KW-0539">Nucleus</keyword>
<feature type="domain" description="NUP160 helical" evidence="5">
    <location>
        <begin position="546"/>
        <end position="739"/>
    </location>
</feature>
<reference evidence="8" key="1">
    <citation type="submission" date="2018-02" db="EMBL/GenBank/DDBJ databases">
        <title>Rhizophora mucronata_Transcriptome.</title>
        <authorList>
            <person name="Meera S.P."/>
            <person name="Sreeshan A."/>
            <person name="Augustine A."/>
        </authorList>
    </citation>
    <scope>NUCLEOTIDE SEQUENCE</scope>
    <source>
        <tissue evidence="8">Leaf</tissue>
    </source>
</reference>
<feature type="domain" description="NUP160 C-terminal TPR" evidence="6">
    <location>
        <begin position="1217"/>
        <end position="1473"/>
    </location>
</feature>
<dbReference type="InterPro" id="IPR056536">
    <property type="entry name" value="TPR_NUP160_C"/>
</dbReference>
<dbReference type="EMBL" id="GGEC01049956">
    <property type="protein sequence ID" value="MBX30440.1"/>
    <property type="molecule type" value="Transcribed_RNA"/>
</dbReference>
<dbReference type="InterPro" id="IPR036322">
    <property type="entry name" value="WD40_repeat_dom_sf"/>
</dbReference>
<feature type="domain" description="Nucleoporin Nup120/160 beta-propeller" evidence="4">
    <location>
        <begin position="59"/>
        <end position="529"/>
    </location>
</feature>
<dbReference type="InterPro" id="IPR035192">
    <property type="entry name" value="NUP160_hel_plant"/>
</dbReference>
<dbReference type="GO" id="GO:0017056">
    <property type="term" value="F:structural constituent of nuclear pore"/>
    <property type="evidence" value="ECO:0007669"/>
    <property type="project" value="TreeGrafter"/>
</dbReference>
<dbReference type="GO" id="GO:0005643">
    <property type="term" value="C:nuclear pore"/>
    <property type="evidence" value="ECO:0007669"/>
    <property type="project" value="UniProtKB-ARBA"/>
</dbReference>
<dbReference type="Pfam" id="PF11715">
    <property type="entry name" value="Beta-prop_Nup120_160"/>
    <property type="match status" value="1"/>
</dbReference>
<evidence type="ECO:0000256" key="1">
    <source>
        <dbReference type="ARBA" id="ARBA00004123"/>
    </source>
</evidence>
<dbReference type="PANTHER" id="PTHR21286">
    <property type="entry name" value="NUCLEAR PORE COMPLEX PROTEIN NUP160"/>
    <property type="match status" value="1"/>
</dbReference>
<organism evidence="8">
    <name type="scientific">Rhizophora mucronata</name>
    <name type="common">Asiatic mangrove</name>
    <dbReference type="NCBI Taxonomy" id="61149"/>
    <lineage>
        <taxon>Eukaryota</taxon>
        <taxon>Viridiplantae</taxon>
        <taxon>Streptophyta</taxon>
        <taxon>Embryophyta</taxon>
        <taxon>Tracheophyta</taxon>
        <taxon>Spermatophyta</taxon>
        <taxon>Magnoliopsida</taxon>
        <taxon>eudicotyledons</taxon>
        <taxon>Gunneridae</taxon>
        <taxon>Pentapetalae</taxon>
        <taxon>rosids</taxon>
        <taxon>fabids</taxon>
        <taxon>Malpighiales</taxon>
        <taxon>Rhizophoraceae</taxon>
        <taxon>Rhizophora</taxon>
    </lineage>
</organism>
<dbReference type="PANTHER" id="PTHR21286:SF0">
    <property type="entry name" value="NUCLEAR PORE COMPLEX PROTEIN NUP160"/>
    <property type="match status" value="1"/>
</dbReference>
<evidence type="ECO:0000259" key="5">
    <source>
        <dbReference type="Pfam" id="PF17238"/>
    </source>
</evidence>
<dbReference type="InterPro" id="IPR056535">
    <property type="entry name" value="TPR_NUP160_M"/>
</dbReference>
<protein>
    <submittedName>
        <fullName evidence="8">Nuclear pore complex protein NUP160 isoform X3</fullName>
    </submittedName>
</protein>
<accession>A0A2P2MJM9</accession>
<keyword evidence="2" id="KW-0813">Transport</keyword>
<proteinExistence type="predicted"/>
<dbReference type="InterPro" id="IPR021717">
    <property type="entry name" value="Nucleoporin_Nup160"/>
</dbReference>
<evidence type="ECO:0000259" key="7">
    <source>
        <dbReference type="Pfam" id="PF23354"/>
    </source>
</evidence>
<dbReference type="Pfam" id="PF23354">
    <property type="entry name" value="TPR_NUP160_120_M"/>
    <property type="match status" value="1"/>
</dbReference>
<dbReference type="InterPro" id="IPR059141">
    <property type="entry name" value="Beta-prop_Nup120_160"/>
</dbReference>
<comment type="subcellular location">
    <subcellularLocation>
        <location evidence="1">Nucleus</location>
    </subcellularLocation>
</comment>
<evidence type="ECO:0000256" key="2">
    <source>
        <dbReference type="ARBA" id="ARBA00022448"/>
    </source>
</evidence>
<evidence type="ECO:0000256" key="3">
    <source>
        <dbReference type="ARBA" id="ARBA00023242"/>
    </source>
</evidence>
<evidence type="ECO:0000313" key="8">
    <source>
        <dbReference type="EMBL" id="MBX30440.1"/>
    </source>
</evidence>